<feature type="domain" description="DUF4349" evidence="4">
    <location>
        <begin position="64"/>
        <end position="271"/>
    </location>
</feature>
<keyword evidence="6" id="KW-1185">Reference proteome</keyword>
<keyword evidence="2" id="KW-0812">Transmembrane</keyword>
<keyword evidence="2" id="KW-1133">Transmembrane helix</keyword>
<evidence type="ECO:0000313" key="6">
    <source>
        <dbReference type="Proteomes" id="UP000479756"/>
    </source>
</evidence>
<dbReference type="InterPro" id="IPR025645">
    <property type="entry name" value="DUF4349"/>
</dbReference>
<protein>
    <submittedName>
        <fullName evidence="5">DUF4349 domain-containing protein</fullName>
    </submittedName>
</protein>
<proteinExistence type="predicted"/>
<dbReference type="Pfam" id="PF14257">
    <property type="entry name" value="DUF4349"/>
    <property type="match status" value="1"/>
</dbReference>
<organism evidence="5 6">
    <name type="scientific">Galbitalea soli</name>
    <dbReference type="NCBI Taxonomy" id="1268042"/>
    <lineage>
        <taxon>Bacteria</taxon>
        <taxon>Bacillati</taxon>
        <taxon>Actinomycetota</taxon>
        <taxon>Actinomycetes</taxon>
        <taxon>Micrococcales</taxon>
        <taxon>Microbacteriaceae</taxon>
        <taxon>Galbitalea</taxon>
    </lineage>
</organism>
<sequence>MRRILITAALLASALTLAGCTAGTADSGASTSGGVASAPVGAPEPATDGSKGTSGGGTTVTTPREVVMSGTVTITASDPIGAATRAVTIVETAGGRVDARTQTARTETAAPGATLTLRIPAAVLTATLAKLKTLGAVQTIDLSANDVTSQGQDLDARITALTTSVNRLLALESKSADVDTLIKLESAISDRQGELDSLVSQRKLLSDEVAMATVELRLISPADTPVTAPTTPWDALLAGLAGFGAFFTSVFLVIVYLLPWLLLGSVIALAVLWIVRRRRRRATPAS</sequence>
<evidence type="ECO:0000256" key="1">
    <source>
        <dbReference type="SAM" id="MobiDB-lite"/>
    </source>
</evidence>
<evidence type="ECO:0000313" key="5">
    <source>
        <dbReference type="EMBL" id="NEM89770.1"/>
    </source>
</evidence>
<keyword evidence="3" id="KW-0732">Signal</keyword>
<dbReference type="EMBL" id="JAAGWZ010000001">
    <property type="protein sequence ID" value="NEM89770.1"/>
    <property type="molecule type" value="Genomic_DNA"/>
</dbReference>
<feature type="transmembrane region" description="Helical" evidence="2">
    <location>
        <begin position="250"/>
        <end position="275"/>
    </location>
</feature>
<feature type="region of interest" description="Disordered" evidence="1">
    <location>
        <begin position="26"/>
        <end position="64"/>
    </location>
</feature>
<feature type="signal peptide" evidence="3">
    <location>
        <begin position="1"/>
        <end position="18"/>
    </location>
</feature>
<keyword evidence="2" id="KW-0472">Membrane</keyword>
<feature type="compositionally biased region" description="Low complexity" evidence="1">
    <location>
        <begin position="26"/>
        <end position="51"/>
    </location>
</feature>
<gene>
    <name evidence="5" type="ORF">G3T37_00185</name>
</gene>
<dbReference type="AlphaFoldDB" id="A0A7C9PKF5"/>
<dbReference type="Proteomes" id="UP000479756">
    <property type="component" value="Unassembled WGS sequence"/>
</dbReference>
<accession>A0A7C9PKF5</accession>
<evidence type="ECO:0000259" key="4">
    <source>
        <dbReference type="Pfam" id="PF14257"/>
    </source>
</evidence>
<feature type="chain" id="PRO_5038337000" evidence="3">
    <location>
        <begin position="19"/>
        <end position="286"/>
    </location>
</feature>
<reference evidence="5 6" key="1">
    <citation type="journal article" date="2014" name="Int. J. Syst. Evol. Microbiol.">
        <title>Description of Galbitalea soli gen. nov., sp. nov., and Frondihabitans sucicola sp. nov.</title>
        <authorList>
            <person name="Kim S.J."/>
            <person name="Lim J.M."/>
            <person name="Ahn J.H."/>
            <person name="Weon H.Y."/>
            <person name="Hamada M."/>
            <person name="Suzuki K."/>
            <person name="Ahn T.Y."/>
            <person name="Kwon S.W."/>
        </authorList>
    </citation>
    <scope>NUCLEOTIDE SEQUENCE [LARGE SCALE GENOMIC DNA]</scope>
    <source>
        <strain evidence="5 6">NBRC 108727</strain>
    </source>
</reference>
<name>A0A7C9PKF5_9MICO</name>
<dbReference type="PROSITE" id="PS51257">
    <property type="entry name" value="PROKAR_LIPOPROTEIN"/>
    <property type="match status" value="1"/>
</dbReference>
<evidence type="ECO:0000256" key="3">
    <source>
        <dbReference type="SAM" id="SignalP"/>
    </source>
</evidence>
<evidence type="ECO:0000256" key="2">
    <source>
        <dbReference type="SAM" id="Phobius"/>
    </source>
</evidence>
<dbReference type="RefSeq" id="WP_163471350.1">
    <property type="nucleotide sequence ID" value="NZ_JAAGWZ010000001.1"/>
</dbReference>
<comment type="caution">
    <text evidence="5">The sequence shown here is derived from an EMBL/GenBank/DDBJ whole genome shotgun (WGS) entry which is preliminary data.</text>
</comment>